<gene>
    <name evidence="1" type="ORF">NLG97_g8571</name>
</gene>
<organism evidence="1 2">
    <name type="scientific">Lecanicillium saksenae</name>
    <dbReference type="NCBI Taxonomy" id="468837"/>
    <lineage>
        <taxon>Eukaryota</taxon>
        <taxon>Fungi</taxon>
        <taxon>Dikarya</taxon>
        <taxon>Ascomycota</taxon>
        <taxon>Pezizomycotina</taxon>
        <taxon>Sordariomycetes</taxon>
        <taxon>Hypocreomycetidae</taxon>
        <taxon>Hypocreales</taxon>
        <taxon>Cordycipitaceae</taxon>
        <taxon>Lecanicillium</taxon>
    </lineage>
</organism>
<evidence type="ECO:0000313" key="2">
    <source>
        <dbReference type="Proteomes" id="UP001148737"/>
    </source>
</evidence>
<sequence>MSRSRTSLTPFDIEPHSHLLAELQRGFDECTERKRKDAEEVWKLAQELVDAYDAVYDRSAERKSEILESISIICDNTEKYRQLRRQQLQTSEILQSLARGLFGAPTPQAAQPGQPAHPAQPETGNHNMSVRQPEVAANSQDAPTTEDSHPRQPPHAVDTGSAVENGQANQLFEDLMPPSGIISLSPADRKSLGIRLLRQLQTISTIPRQAIDAKQYRQFFNERPTFYYMRCLYIARCPVHPDLKLTLEEAKKHYQYKHLVEYQERLHVKTMRFFGIKIIDTPEELQRLTELPTHGALSRSEPTGVVTGAAISPGTEFVPDWETEQFTNGNSNAMPVEGPAPNPEHMCQGGEIEVTPSTMEPNPRETSPLSDVEEWAEDVRFASTSVDCHLLTGSEISMDITSDADTRSWASSSATNSREAITEQPEHDGNGGTSGDPVKTVRHHTGILSH</sequence>
<protein>
    <submittedName>
        <fullName evidence="1">Uncharacterized protein</fullName>
    </submittedName>
</protein>
<keyword evidence="2" id="KW-1185">Reference proteome</keyword>
<name>A0ACC1QME4_9HYPO</name>
<accession>A0ACC1QME4</accession>
<proteinExistence type="predicted"/>
<reference evidence="1" key="1">
    <citation type="submission" date="2022-07" db="EMBL/GenBank/DDBJ databases">
        <title>Genome Sequence of Lecanicillium saksenae.</title>
        <authorList>
            <person name="Buettner E."/>
        </authorList>
    </citation>
    <scope>NUCLEOTIDE SEQUENCE</scope>
    <source>
        <strain evidence="1">VT-O1</strain>
    </source>
</reference>
<evidence type="ECO:0000313" key="1">
    <source>
        <dbReference type="EMBL" id="KAJ3478477.1"/>
    </source>
</evidence>
<comment type="caution">
    <text evidence="1">The sequence shown here is derived from an EMBL/GenBank/DDBJ whole genome shotgun (WGS) entry which is preliminary data.</text>
</comment>
<dbReference type="EMBL" id="JANAKD010001539">
    <property type="protein sequence ID" value="KAJ3478477.1"/>
    <property type="molecule type" value="Genomic_DNA"/>
</dbReference>
<dbReference type="Proteomes" id="UP001148737">
    <property type="component" value="Unassembled WGS sequence"/>
</dbReference>